<organism evidence="10">
    <name type="scientific">Streptomyces sp. R35</name>
    <dbReference type="NCBI Taxonomy" id="3238630"/>
    <lineage>
        <taxon>Bacteria</taxon>
        <taxon>Bacillati</taxon>
        <taxon>Actinomycetota</taxon>
        <taxon>Actinomycetes</taxon>
        <taxon>Kitasatosporales</taxon>
        <taxon>Streptomycetaceae</taxon>
        <taxon>Streptomyces</taxon>
    </lineage>
</organism>
<name>A0AB39SNY8_9ACTN</name>
<dbReference type="EMBL" id="CP163440">
    <property type="protein sequence ID" value="XDQ68864.1"/>
    <property type="molecule type" value="Genomic_DNA"/>
</dbReference>
<reference evidence="10" key="1">
    <citation type="submission" date="2024-07" db="EMBL/GenBank/DDBJ databases">
        <authorList>
            <person name="Yu S.T."/>
        </authorList>
    </citation>
    <scope>NUCLEOTIDE SEQUENCE</scope>
    <source>
        <strain evidence="10">R35</strain>
    </source>
</reference>
<dbReference type="AlphaFoldDB" id="A0AB39SNY8"/>
<evidence type="ECO:0000256" key="8">
    <source>
        <dbReference type="SAM" id="MobiDB-lite"/>
    </source>
</evidence>
<protein>
    <submittedName>
        <fullName evidence="10">ABC transporter permease</fullName>
    </submittedName>
</protein>
<keyword evidence="4 7" id="KW-0812">Transmembrane</keyword>
<evidence type="ECO:0000256" key="7">
    <source>
        <dbReference type="RuleBase" id="RU363032"/>
    </source>
</evidence>
<evidence type="ECO:0000256" key="5">
    <source>
        <dbReference type="ARBA" id="ARBA00022989"/>
    </source>
</evidence>
<dbReference type="Gene3D" id="1.10.3720.10">
    <property type="entry name" value="MetI-like"/>
    <property type="match status" value="1"/>
</dbReference>
<comment type="similarity">
    <text evidence="7">Belongs to the binding-protein-dependent transport system permease family.</text>
</comment>
<evidence type="ECO:0000256" key="1">
    <source>
        <dbReference type="ARBA" id="ARBA00004651"/>
    </source>
</evidence>
<dbReference type="Pfam" id="PF00528">
    <property type="entry name" value="BPD_transp_1"/>
    <property type="match status" value="1"/>
</dbReference>
<feature type="compositionally biased region" description="Low complexity" evidence="8">
    <location>
        <begin position="11"/>
        <end position="20"/>
    </location>
</feature>
<evidence type="ECO:0000256" key="4">
    <source>
        <dbReference type="ARBA" id="ARBA00022692"/>
    </source>
</evidence>
<dbReference type="PROSITE" id="PS50928">
    <property type="entry name" value="ABC_TM1"/>
    <property type="match status" value="1"/>
</dbReference>
<feature type="region of interest" description="Disordered" evidence="8">
    <location>
        <begin position="1"/>
        <end position="55"/>
    </location>
</feature>
<gene>
    <name evidence="10" type="ORF">AB5J50_37050</name>
</gene>
<dbReference type="GO" id="GO:0005886">
    <property type="term" value="C:plasma membrane"/>
    <property type="evidence" value="ECO:0007669"/>
    <property type="project" value="UniProtKB-SubCell"/>
</dbReference>
<keyword evidence="5 7" id="KW-1133">Transmembrane helix</keyword>
<dbReference type="InterPro" id="IPR035906">
    <property type="entry name" value="MetI-like_sf"/>
</dbReference>
<evidence type="ECO:0000256" key="2">
    <source>
        <dbReference type="ARBA" id="ARBA00022448"/>
    </source>
</evidence>
<dbReference type="PANTHER" id="PTHR30151">
    <property type="entry name" value="ALKANE SULFONATE ABC TRANSPORTER-RELATED, MEMBRANE SUBUNIT"/>
    <property type="match status" value="1"/>
</dbReference>
<dbReference type="CDD" id="cd06261">
    <property type="entry name" value="TM_PBP2"/>
    <property type="match status" value="1"/>
</dbReference>
<evidence type="ECO:0000256" key="3">
    <source>
        <dbReference type="ARBA" id="ARBA00022475"/>
    </source>
</evidence>
<proteinExistence type="inferred from homology"/>
<sequence length="337" mass="35190">MNTPAAPPADAPTAHATTAASVTVGPSGQPSAASEPAVTDSSAAAPAHEAKTPAHQSAAAAGATIETFPAAEASVRTRRGPVALLAPIGSLAVAIGLWYAVSYLLLAPARRFLVPPPHQVLQVAVLDWTHLQPMLQALALTAQVALAGLAIAAALGITGAVVMSRARWLERSLYPYAVILQTVPILAIVPLIGLWFGFGFTSRVIVCVLIALFPMIANTLFGLQSVDRAHHDLFTLQKASRWARLRKLELPAALPAIFTGLRTSSGLSVIGAIVGDMFFKQGAPGIGTLLDVYRSRLQSEDLFAAIILASLFGVAVFALFTFLSRLAVGSWHASGRS</sequence>
<comment type="subcellular location">
    <subcellularLocation>
        <location evidence="1 7">Cell membrane</location>
        <topology evidence="1 7">Multi-pass membrane protein</topology>
    </subcellularLocation>
</comment>
<feature type="transmembrane region" description="Helical" evidence="7">
    <location>
        <begin position="173"/>
        <end position="196"/>
    </location>
</feature>
<dbReference type="SUPFAM" id="SSF161098">
    <property type="entry name" value="MetI-like"/>
    <property type="match status" value="1"/>
</dbReference>
<dbReference type="InterPro" id="IPR000515">
    <property type="entry name" value="MetI-like"/>
</dbReference>
<keyword evidence="6 7" id="KW-0472">Membrane</keyword>
<accession>A0AB39SNY8</accession>
<feature type="transmembrane region" description="Helical" evidence="7">
    <location>
        <begin position="82"/>
        <end position="106"/>
    </location>
</feature>
<dbReference type="GO" id="GO:0055085">
    <property type="term" value="P:transmembrane transport"/>
    <property type="evidence" value="ECO:0007669"/>
    <property type="project" value="InterPro"/>
</dbReference>
<feature type="transmembrane region" description="Helical" evidence="7">
    <location>
        <begin position="137"/>
        <end position="161"/>
    </location>
</feature>
<feature type="domain" description="ABC transmembrane type-1" evidence="9">
    <location>
        <begin position="138"/>
        <end position="324"/>
    </location>
</feature>
<evidence type="ECO:0000259" key="9">
    <source>
        <dbReference type="PROSITE" id="PS50928"/>
    </source>
</evidence>
<feature type="transmembrane region" description="Helical" evidence="7">
    <location>
        <begin position="302"/>
        <end position="323"/>
    </location>
</feature>
<feature type="compositionally biased region" description="Pro residues" evidence="8">
    <location>
        <begin position="1"/>
        <end position="10"/>
    </location>
</feature>
<evidence type="ECO:0000313" key="10">
    <source>
        <dbReference type="EMBL" id="XDQ68864.1"/>
    </source>
</evidence>
<feature type="transmembrane region" description="Helical" evidence="7">
    <location>
        <begin position="202"/>
        <end position="223"/>
    </location>
</feature>
<keyword evidence="2 7" id="KW-0813">Transport</keyword>
<dbReference type="RefSeq" id="WP_369265612.1">
    <property type="nucleotide sequence ID" value="NZ_CP163440.1"/>
</dbReference>
<evidence type="ECO:0000256" key="6">
    <source>
        <dbReference type="ARBA" id="ARBA00023136"/>
    </source>
</evidence>
<dbReference type="PANTHER" id="PTHR30151:SF41">
    <property type="entry name" value="ABC TRANSPORTER PERMEASE PROTEIN"/>
    <property type="match status" value="1"/>
</dbReference>
<keyword evidence="3" id="KW-1003">Cell membrane</keyword>